<keyword evidence="2" id="KW-1185">Reference proteome</keyword>
<dbReference type="GeneID" id="14181814"/>
<reference evidence="1 2" key="1">
    <citation type="journal article" date="2012" name="J. Virol.">
        <title>Genome Sequence of Temperate Vibrio parahaemolyticus Bacteriophage vB_VpaS_MAR10.</title>
        <authorList>
            <person name="Alanis Villa A."/>
            <person name="Kropinski A.M."/>
            <person name="Abbasifar R."/>
            <person name="Abbasifar A."/>
            <person name="Griffiths M.W."/>
        </authorList>
    </citation>
    <scope>NUCLEOTIDE SEQUENCE [LARGE SCALE GENOMIC DNA]</scope>
</reference>
<proteinExistence type="predicted"/>
<dbReference type="EMBL" id="JX556418">
    <property type="protein sequence ID" value="AFV81315.1"/>
    <property type="molecule type" value="Genomic_DNA"/>
</dbReference>
<accession>K7RVS5</accession>
<evidence type="ECO:0000313" key="1">
    <source>
        <dbReference type="EMBL" id="AFV81315.1"/>
    </source>
</evidence>
<dbReference type="OrthoDB" id="15178at10239"/>
<dbReference type="Proteomes" id="UP000009398">
    <property type="component" value="Segment"/>
</dbReference>
<sequence length="394" mass="44592">MTQAAKKVLSLSQIVGKFAGCVIELNRNQFPAQLEGVVQDLTNHFKFFSQNLGGVDMVDYSRSEFYDLLEEYLNQDTRCWEWNKPDGDGHFIDLTALVQNVTYELYGPTSTVHEVPPKNDYSRLDSFDSKKTVKAAVIAAFSVERREVEVCIEGDDTNPIEVIKVTDDFFARSLPVAGQSVLVIYENGYQSHSPLDVFTKGYDRAFAINDPATTMPTHAYVESCLGTLSQDYFEPDATIINCMKEFIISGNVLDGYKKSTFYGRERPVVDLAEKLEIADIADWRRLERKEQALFHAVIGMATESTELVEQMFAYMFQGKELDTTNLYEEVGDNLFYVSVLLKYLGVSYEQTMYDNHGKRMKRFKGGLYSSEAAINRDVEAELQELTNSGNLSGQ</sequence>
<dbReference type="Pfam" id="PF25190">
    <property type="entry name" value="Tad5"/>
    <property type="match status" value="1"/>
</dbReference>
<dbReference type="RefSeq" id="YP_007111929.1">
    <property type="nucleotide sequence ID" value="NC_019713.1"/>
</dbReference>
<organism evidence="1 2">
    <name type="scientific">Vibrio phage vB_VpaS_MAR10</name>
    <dbReference type="NCBI Taxonomy" id="1229755"/>
    <lineage>
        <taxon>Viruses</taxon>
        <taxon>Duplodnaviria</taxon>
        <taxon>Heunggongvirae</taxon>
        <taxon>Uroviricota</taxon>
        <taxon>Caudoviricetes</taxon>
        <taxon>Mardecavirus</taxon>
        <taxon>Mardecavirus MAR10</taxon>
    </lineage>
</organism>
<dbReference type="SUPFAM" id="SSF101386">
    <property type="entry name" value="all-alpha NTP pyrophosphatases"/>
    <property type="match status" value="1"/>
</dbReference>
<dbReference type="Gene3D" id="1.10.287.1080">
    <property type="entry name" value="MazG-like"/>
    <property type="match status" value="1"/>
</dbReference>
<name>K7RVS5_9CAUD</name>
<evidence type="ECO:0000313" key="2">
    <source>
        <dbReference type="Proteomes" id="UP000009398"/>
    </source>
</evidence>
<dbReference type="KEGG" id="vg:14181814"/>
<gene>
    <name evidence="1" type="ORF">MAR10_081</name>
</gene>
<protein>
    <submittedName>
        <fullName evidence="1">Putative MazG pyrophosphatase</fullName>
    </submittedName>
</protein>